<gene>
    <name evidence="9" type="ORF">HOLleu_36080</name>
</gene>
<evidence type="ECO:0000256" key="3">
    <source>
        <dbReference type="ARBA" id="ARBA00022679"/>
    </source>
</evidence>
<proteinExistence type="predicted"/>
<keyword evidence="5" id="KW-1133">Transmembrane helix</keyword>
<organism evidence="9 10">
    <name type="scientific">Holothuria leucospilota</name>
    <name type="common">Black long sea cucumber</name>
    <name type="synonym">Mertensiothuria leucospilota</name>
    <dbReference type="NCBI Taxonomy" id="206669"/>
    <lineage>
        <taxon>Eukaryota</taxon>
        <taxon>Metazoa</taxon>
        <taxon>Echinodermata</taxon>
        <taxon>Eleutherozoa</taxon>
        <taxon>Echinozoa</taxon>
        <taxon>Holothuroidea</taxon>
        <taxon>Aspidochirotacea</taxon>
        <taxon>Aspidochirotida</taxon>
        <taxon>Holothuriidae</taxon>
        <taxon>Holothuria</taxon>
    </lineage>
</organism>
<keyword evidence="6" id="KW-0472">Membrane</keyword>
<dbReference type="InterPro" id="IPR007657">
    <property type="entry name" value="Glycosyltransferase_61"/>
</dbReference>
<dbReference type="PANTHER" id="PTHR20961">
    <property type="entry name" value="GLYCOSYLTRANSFERASE"/>
    <property type="match status" value="1"/>
</dbReference>
<protein>
    <submittedName>
        <fullName evidence="9">Protein O-linked-mannose beta-1,4-N-acetylglucosaminyltransferase 2</fullName>
    </submittedName>
</protein>
<comment type="subcellular location">
    <subcellularLocation>
        <location evidence="1">Membrane</location>
        <topology evidence="1">Single-pass membrane protein</topology>
    </subcellularLocation>
</comment>
<dbReference type="Pfam" id="PF04577">
    <property type="entry name" value="Glyco_transf_61"/>
    <property type="match status" value="1"/>
</dbReference>
<dbReference type="InterPro" id="IPR049625">
    <property type="entry name" value="Glyco_transf_61_cat"/>
</dbReference>
<dbReference type="EMBL" id="JAIZAY010000019">
    <property type="protein sequence ID" value="KAJ8023596.1"/>
    <property type="molecule type" value="Genomic_DNA"/>
</dbReference>
<evidence type="ECO:0000259" key="8">
    <source>
        <dbReference type="Pfam" id="PF04577"/>
    </source>
</evidence>
<dbReference type="AlphaFoldDB" id="A0A9Q0YQU4"/>
<dbReference type="GO" id="GO:0005783">
    <property type="term" value="C:endoplasmic reticulum"/>
    <property type="evidence" value="ECO:0007669"/>
    <property type="project" value="TreeGrafter"/>
</dbReference>
<evidence type="ECO:0000256" key="5">
    <source>
        <dbReference type="ARBA" id="ARBA00022989"/>
    </source>
</evidence>
<dbReference type="GO" id="GO:0016020">
    <property type="term" value="C:membrane"/>
    <property type="evidence" value="ECO:0007669"/>
    <property type="project" value="UniProtKB-SubCell"/>
</dbReference>
<evidence type="ECO:0000256" key="6">
    <source>
        <dbReference type="ARBA" id="ARBA00023136"/>
    </source>
</evidence>
<evidence type="ECO:0000256" key="1">
    <source>
        <dbReference type="ARBA" id="ARBA00004167"/>
    </source>
</evidence>
<keyword evidence="10" id="KW-1185">Reference proteome</keyword>
<evidence type="ECO:0000313" key="9">
    <source>
        <dbReference type="EMBL" id="KAJ8023596.1"/>
    </source>
</evidence>
<keyword evidence="3" id="KW-0808">Transferase</keyword>
<evidence type="ECO:0000256" key="2">
    <source>
        <dbReference type="ARBA" id="ARBA00022676"/>
    </source>
</evidence>
<evidence type="ECO:0000256" key="4">
    <source>
        <dbReference type="ARBA" id="ARBA00022692"/>
    </source>
</evidence>
<evidence type="ECO:0000313" key="10">
    <source>
        <dbReference type="Proteomes" id="UP001152320"/>
    </source>
</evidence>
<dbReference type="GO" id="GO:0035269">
    <property type="term" value="P:protein O-linked glycosylation via mannose"/>
    <property type="evidence" value="ECO:0007669"/>
    <property type="project" value="TreeGrafter"/>
</dbReference>
<evidence type="ECO:0000256" key="7">
    <source>
        <dbReference type="ARBA" id="ARBA00023180"/>
    </source>
</evidence>
<dbReference type="Proteomes" id="UP001152320">
    <property type="component" value="Chromosome 19"/>
</dbReference>
<dbReference type="OrthoDB" id="529273at2759"/>
<feature type="domain" description="Glycosyltransferase 61 catalytic" evidence="8">
    <location>
        <begin position="97"/>
        <end position="294"/>
    </location>
</feature>
<reference evidence="9" key="1">
    <citation type="submission" date="2021-10" db="EMBL/GenBank/DDBJ databases">
        <title>Tropical sea cucumber genome reveals ecological adaptation and Cuvierian tubules defense mechanism.</title>
        <authorList>
            <person name="Chen T."/>
        </authorList>
    </citation>
    <scope>NUCLEOTIDE SEQUENCE</scope>
    <source>
        <strain evidence="9">Nanhai2018</strain>
        <tissue evidence="9">Muscle</tissue>
    </source>
</reference>
<keyword evidence="7" id="KW-0325">Glycoprotein</keyword>
<dbReference type="PANTHER" id="PTHR20961:SF38">
    <property type="entry name" value="PROTEIN O-LINKED-MANNOSE BETA-1,4-N-ACETYLGLUCOSAMINYLTRANSFERASE 2"/>
    <property type="match status" value="1"/>
</dbReference>
<name>A0A9Q0YQU4_HOLLE</name>
<keyword evidence="2" id="KW-0328">Glycosyltransferase</keyword>
<accession>A0A9Q0YQU4</accession>
<keyword evidence="4" id="KW-0812">Transmembrane</keyword>
<dbReference type="GO" id="GO:0097363">
    <property type="term" value="F:protein O-acetylglucosaminyltransferase activity"/>
    <property type="evidence" value="ECO:0007669"/>
    <property type="project" value="TreeGrafter"/>
</dbReference>
<comment type="caution">
    <text evidence="9">The sequence shown here is derived from an EMBL/GenBank/DDBJ whole genome shotgun (WGS) entry which is preliminary data.</text>
</comment>
<sequence length="389" mass="44694">MEWCKGNGGAIGETDARVCNFRNLCYSNFYKMFLLDKPVLVKHVVHLATVIGAGIGNMLSYYEIPMDNPVLKNHLYINYKRGNYAMFSRIPTNNIAHDIHDVLIPLFYTLESEEFNKRPSHTLIFWFEDLQIESATELYNLFSRDPPITDLQISFQPKETLTCFENVTVGLLTKSIWYQWGFLLEPEGPVRKANVTSQHIRKFTEYVKKHLRLAPRCTENVYGILFSRKINRKILNEKELASAIAENFHTKVVELSMESDTLPYIIETISCAKFALGIHGAMLILAMFLPPSSILLEMYPFGINPDHLTPYKTMAFLPGMNIEYVAWQNMNSSMSFFSKNSVRKIPRESLAEMKFRLYHDTIVNISEVLGILRTTSLVASSPEYPSKDL</sequence>